<protein>
    <recommendedName>
        <fullName evidence="1">DUF5672 domain-containing protein</fullName>
    </recommendedName>
</protein>
<name>A0A8H7W7L3_9HELO</name>
<comment type="caution">
    <text evidence="2">The sequence shown here is derived from an EMBL/GenBank/DDBJ whole genome shotgun (WGS) entry which is preliminary data.</text>
</comment>
<organism evidence="2 3">
    <name type="scientific">Cadophora malorum</name>
    <dbReference type="NCBI Taxonomy" id="108018"/>
    <lineage>
        <taxon>Eukaryota</taxon>
        <taxon>Fungi</taxon>
        <taxon>Dikarya</taxon>
        <taxon>Ascomycota</taxon>
        <taxon>Pezizomycotina</taxon>
        <taxon>Leotiomycetes</taxon>
        <taxon>Helotiales</taxon>
        <taxon>Ploettnerulaceae</taxon>
        <taxon>Cadophora</taxon>
    </lineage>
</organism>
<evidence type="ECO:0000313" key="3">
    <source>
        <dbReference type="Proteomes" id="UP000664132"/>
    </source>
</evidence>
<dbReference type="OrthoDB" id="10025998at2759"/>
<reference evidence="2" key="1">
    <citation type="submission" date="2021-02" db="EMBL/GenBank/DDBJ databases">
        <title>Genome sequence Cadophora malorum strain M34.</title>
        <authorList>
            <person name="Stefanovic E."/>
            <person name="Vu D."/>
            <person name="Scully C."/>
            <person name="Dijksterhuis J."/>
            <person name="Roader J."/>
            <person name="Houbraken J."/>
        </authorList>
    </citation>
    <scope>NUCLEOTIDE SEQUENCE</scope>
    <source>
        <strain evidence="2">M34</strain>
    </source>
</reference>
<gene>
    <name evidence="2" type="ORF">IFR04_006693</name>
</gene>
<sequence>MICGNAHRTVNSFLPSTFIGAPLSRDNQPKKFNGGLSLRNRPLVLSILSSIAFNATWEAEASAKTYTHGEDAWFAREMERRGVKLPNRAEAVQFACQGESQLDEWPEPLGFHKVHLMIPDRLGDIERWCPEIQLAGPGLLGKMKGDATGIDEDDG</sequence>
<evidence type="ECO:0000313" key="2">
    <source>
        <dbReference type="EMBL" id="KAG4420130.1"/>
    </source>
</evidence>
<dbReference type="Proteomes" id="UP000664132">
    <property type="component" value="Unassembled WGS sequence"/>
</dbReference>
<keyword evidence="3" id="KW-1185">Reference proteome</keyword>
<evidence type="ECO:0000259" key="1">
    <source>
        <dbReference type="Pfam" id="PF18922"/>
    </source>
</evidence>
<dbReference type="InterPro" id="IPR043729">
    <property type="entry name" value="DUF5672"/>
</dbReference>
<dbReference type="AlphaFoldDB" id="A0A8H7W7L3"/>
<proteinExistence type="predicted"/>
<feature type="domain" description="DUF5672" evidence="1">
    <location>
        <begin position="2"/>
        <end position="112"/>
    </location>
</feature>
<accession>A0A8H7W7L3</accession>
<dbReference type="Pfam" id="PF18922">
    <property type="entry name" value="DUF5672"/>
    <property type="match status" value="1"/>
</dbReference>
<dbReference type="EMBL" id="JAFJYH010000090">
    <property type="protein sequence ID" value="KAG4420130.1"/>
    <property type="molecule type" value="Genomic_DNA"/>
</dbReference>